<evidence type="ECO:0008006" key="5">
    <source>
        <dbReference type="Google" id="ProtNLM"/>
    </source>
</evidence>
<dbReference type="NCBIfam" id="TIGR01777">
    <property type="entry name" value="yfcH"/>
    <property type="match status" value="1"/>
</dbReference>
<keyword evidence="4" id="KW-1185">Reference proteome</keyword>
<dbReference type="InterPro" id="IPR010099">
    <property type="entry name" value="SDR39U1"/>
</dbReference>
<dbReference type="InterPro" id="IPR036291">
    <property type="entry name" value="NAD(P)-bd_dom_sf"/>
</dbReference>
<organism evidence="3 4">
    <name type="scientific">Phaedon cochleariae</name>
    <name type="common">Mustard beetle</name>
    <dbReference type="NCBI Taxonomy" id="80249"/>
    <lineage>
        <taxon>Eukaryota</taxon>
        <taxon>Metazoa</taxon>
        <taxon>Ecdysozoa</taxon>
        <taxon>Arthropoda</taxon>
        <taxon>Hexapoda</taxon>
        <taxon>Insecta</taxon>
        <taxon>Pterygota</taxon>
        <taxon>Neoptera</taxon>
        <taxon>Endopterygota</taxon>
        <taxon>Coleoptera</taxon>
        <taxon>Polyphaga</taxon>
        <taxon>Cucujiformia</taxon>
        <taxon>Chrysomeloidea</taxon>
        <taxon>Chrysomelidae</taxon>
        <taxon>Chrysomelinae</taxon>
        <taxon>Chrysomelini</taxon>
        <taxon>Phaedon</taxon>
    </lineage>
</organism>
<sequence length="303" mass="33133">MASASSILVGGGTGFVGTTLCNALRSKGYGVTIISRMPGPHRVSWCDIQTKGLPKNTKAVVNLAGQNVMDFTRRWTAGFKQNVYSSRVNTTKSLASIIDEANEKPTAFVTISGVGCYKPDKQKEYTEESVCGEFDFFSKLCKDWEEAAHLSDLSNRYCRVVTIRSGVVLGREGGMIKQLHLPFYLGLGGPVGNGEQYMPWIHIEDLTNIIIHAIETPNVEGILNGVAPKPCTNMEFSKAFGNAMRRPALLPLPSFVLNMLLNKERAVMITEGQKVIPKRTISTGFNYKYGDIQSACRALVGGN</sequence>
<evidence type="ECO:0000313" key="3">
    <source>
        <dbReference type="EMBL" id="CAH1155612.1"/>
    </source>
</evidence>
<accession>A0A9P0GUI0</accession>
<dbReference type="SUPFAM" id="SSF51735">
    <property type="entry name" value="NAD(P)-binding Rossmann-fold domains"/>
    <property type="match status" value="1"/>
</dbReference>
<dbReference type="Proteomes" id="UP001153737">
    <property type="component" value="Chromosome 2"/>
</dbReference>
<protein>
    <recommendedName>
        <fullName evidence="5">Epimerase family protein SDR39U1</fullName>
    </recommendedName>
</protein>
<dbReference type="AlphaFoldDB" id="A0A9P0GUI0"/>
<dbReference type="Pfam" id="PF01370">
    <property type="entry name" value="Epimerase"/>
    <property type="match status" value="1"/>
</dbReference>
<feature type="domain" description="DUF1731" evidence="2">
    <location>
        <begin position="252"/>
        <end position="299"/>
    </location>
</feature>
<evidence type="ECO:0000259" key="1">
    <source>
        <dbReference type="Pfam" id="PF01370"/>
    </source>
</evidence>
<proteinExistence type="predicted"/>
<gene>
    <name evidence="3" type="ORF">PHAECO_LOCUS6407</name>
</gene>
<evidence type="ECO:0000259" key="2">
    <source>
        <dbReference type="Pfam" id="PF08338"/>
    </source>
</evidence>
<feature type="domain" description="NAD-dependent epimerase/dehydratase" evidence="1">
    <location>
        <begin position="7"/>
        <end position="218"/>
    </location>
</feature>
<dbReference type="OrthoDB" id="276721at2759"/>
<name>A0A9P0GUI0_PHACE</name>
<dbReference type="Gene3D" id="3.40.50.720">
    <property type="entry name" value="NAD(P)-binding Rossmann-like Domain"/>
    <property type="match status" value="1"/>
</dbReference>
<dbReference type="InterPro" id="IPR001509">
    <property type="entry name" value="Epimerase_deHydtase"/>
</dbReference>
<evidence type="ECO:0000313" key="4">
    <source>
        <dbReference type="Proteomes" id="UP001153737"/>
    </source>
</evidence>
<reference evidence="3" key="1">
    <citation type="submission" date="2022-01" db="EMBL/GenBank/DDBJ databases">
        <authorList>
            <person name="King R."/>
        </authorList>
    </citation>
    <scope>NUCLEOTIDE SEQUENCE</scope>
</reference>
<dbReference type="PANTHER" id="PTHR11092:SF0">
    <property type="entry name" value="EPIMERASE FAMILY PROTEIN SDR39U1"/>
    <property type="match status" value="1"/>
</dbReference>
<dbReference type="Pfam" id="PF08338">
    <property type="entry name" value="DUF1731"/>
    <property type="match status" value="1"/>
</dbReference>
<dbReference type="InterPro" id="IPR013549">
    <property type="entry name" value="DUF1731"/>
</dbReference>
<dbReference type="EMBL" id="OU896708">
    <property type="protein sequence ID" value="CAH1155612.1"/>
    <property type="molecule type" value="Genomic_DNA"/>
</dbReference>
<dbReference type="PANTHER" id="PTHR11092">
    <property type="entry name" value="SUGAR NUCLEOTIDE EPIMERASE RELATED"/>
    <property type="match status" value="1"/>
</dbReference>
<reference evidence="3" key="2">
    <citation type="submission" date="2022-10" db="EMBL/GenBank/DDBJ databases">
        <authorList>
            <consortium name="ENA_rothamsted_submissions"/>
            <consortium name="culmorum"/>
            <person name="King R."/>
        </authorList>
    </citation>
    <scope>NUCLEOTIDE SEQUENCE</scope>
</reference>